<reference evidence="1" key="1">
    <citation type="submission" date="2020-08" db="EMBL/GenBank/DDBJ databases">
        <title>Multicomponent nature underlies the extraordinary mechanical properties of spider dragline silk.</title>
        <authorList>
            <person name="Kono N."/>
            <person name="Nakamura H."/>
            <person name="Mori M."/>
            <person name="Yoshida Y."/>
            <person name="Ohtoshi R."/>
            <person name="Malay A.D."/>
            <person name="Moran D.A.P."/>
            <person name="Tomita M."/>
            <person name="Numata K."/>
            <person name="Arakawa K."/>
        </authorList>
    </citation>
    <scope>NUCLEOTIDE SEQUENCE</scope>
</reference>
<protein>
    <submittedName>
        <fullName evidence="1">Uncharacterized protein</fullName>
    </submittedName>
</protein>
<dbReference type="OrthoDB" id="410404at2759"/>
<keyword evidence="2" id="KW-1185">Reference proteome</keyword>
<name>A0A8X6XFM1_9ARAC</name>
<dbReference type="Proteomes" id="UP000886998">
    <property type="component" value="Unassembled WGS sequence"/>
</dbReference>
<sequence length="102" mass="12109">MVSTKDNTILPFLDVDTHRFETFQNFCYQGFIIDSDNNIDVEVKKRILSTNRCLNGLRTFFRASYMKKDTTLVQNKTIMRPVLTYASKTWTLKEIRGQYYHL</sequence>
<dbReference type="AlphaFoldDB" id="A0A8X6XFM1"/>
<evidence type="ECO:0000313" key="2">
    <source>
        <dbReference type="Proteomes" id="UP000886998"/>
    </source>
</evidence>
<comment type="caution">
    <text evidence="1">The sequence shown here is derived from an EMBL/GenBank/DDBJ whole genome shotgun (WGS) entry which is preliminary data.</text>
</comment>
<gene>
    <name evidence="1" type="ORF">TNIN_129861</name>
</gene>
<evidence type="ECO:0000313" key="1">
    <source>
        <dbReference type="EMBL" id="GFY52730.1"/>
    </source>
</evidence>
<proteinExistence type="predicted"/>
<organism evidence="1 2">
    <name type="scientific">Trichonephila inaurata madagascariensis</name>
    <dbReference type="NCBI Taxonomy" id="2747483"/>
    <lineage>
        <taxon>Eukaryota</taxon>
        <taxon>Metazoa</taxon>
        <taxon>Ecdysozoa</taxon>
        <taxon>Arthropoda</taxon>
        <taxon>Chelicerata</taxon>
        <taxon>Arachnida</taxon>
        <taxon>Araneae</taxon>
        <taxon>Araneomorphae</taxon>
        <taxon>Entelegynae</taxon>
        <taxon>Araneoidea</taxon>
        <taxon>Nephilidae</taxon>
        <taxon>Trichonephila</taxon>
        <taxon>Trichonephila inaurata</taxon>
    </lineage>
</organism>
<accession>A0A8X6XFM1</accession>
<dbReference type="EMBL" id="BMAV01008846">
    <property type="protein sequence ID" value="GFY52730.1"/>
    <property type="molecule type" value="Genomic_DNA"/>
</dbReference>